<sequence length="38" mass="4360">MELCELVEVDVEDETLDEEVLDVEEVVVDVVEVVWLVV</sequence>
<dbReference type="EMBL" id="CP002817">
    <property type="protein sequence ID" value="AGE71076.1"/>
    <property type="molecule type" value="Genomic_DNA"/>
</dbReference>
<organism evidence="2">
    <name type="scientific">Sulfolobus acidocaldarius N8</name>
    <dbReference type="NCBI Taxonomy" id="1028566"/>
    <lineage>
        <taxon>Archaea</taxon>
        <taxon>Thermoproteota</taxon>
        <taxon>Thermoprotei</taxon>
        <taxon>Sulfolobales</taxon>
        <taxon>Sulfolobaceae</taxon>
        <taxon>Sulfolobus</taxon>
    </lineage>
</organism>
<name>M1IV60_9CREN</name>
<dbReference type="Proteomes" id="UP000011281">
    <property type="component" value="Chromosome"/>
</dbReference>
<protein>
    <submittedName>
        <fullName evidence="1">Uncharacterized protein</fullName>
    </submittedName>
</protein>
<gene>
    <name evidence="1" type="ORF">SacN8_05545</name>
</gene>
<evidence type="ECO:0000313" key="1">
    <source>
        <dbReference type="EMBL" id="AGE71076.1"/>
    </source>
</evidence>
<dbReference type="HOGENOM" id="CLU_3323149_0_0_2"/>
<reference evidence="1 2" key="1">
    <citation type="journal article" date="2012" name="ISME J.">
        <title>Genomic evidence of rapid, global-scale gene flow in a Sulfolobus species.</title>
        <authorList>
            <person name="Mao D."/>
            <person name="Grogan D."/>
        </authorList>
    </citation>
    <scope>NUCLEOTIDE SEQUENCE [LARGE SCALE GENOMIC DNA]</scope>
    <source>
        <strain evidence="1 2">N8</strain>
    </source>
</reference>
<dbReference type="KEGG" id="sacn:SacN8_05545"/>
<proteinExistence type="predicted"/>
<dbReference type="AlphaFoldDB" id="M1IV60"/>
<evidence type="ECO:0000313" key="2">
    <source>
        <dbReference type="Proteomes" id="UP000011281"/>
    </source>
</evidence>
<accession>M1IV60</accession>